<dbReference type="PANTHER" id="PTHR22726:SF1">
    <property type="entry name" value="METALLOENDOPEPTIDASE OMA1, MITOCHONDRIAL"/>
    <property type="match status" value="1"/>
</dbReference>
<evidence type="ECO:0000256" key="2">
    <source>
        <dbReference type="ARBA" id="ARBA00022723"/>
    </source>
</evidence>
<keyword evidence="2" id="KW-0479">Metal-binding</keyword>
<dbReference type="EMBL" id="JAQYXL010000001">
    <property type="protein sequence ID" value="MEN3228448.1"/>
    <property type="molecule type" value="Genomic_DNA"/>
</dbReference>
<dbReference type="RefSeq" id="WP_200672567.1">
    <property type="nucleotide sequence ID" value="NZ_JACWCW010000130.1"/>
</dbReference>
<keyword evidence="8" id="KW-0472">Membrane</keyword>
<evidence type="ECO:0000256" key="6">
    <source>
        <dbReference type="RuleBase" id="RU003983"/>
    </source>
</evidence>
<dbReference type="InterPro" id="IPR051156">
    <property type="entry name" value="Mito/Outer_Membr_Metalloprot"/>
</dbReference>
<keyword evidence="5 6" id="KW-0482">Metalloprotease</keyword>
<name>A0ABU9ZAZ2_9HYPH</name>
<feature type="compositionally biased region" description="Basic and acidic residues" evidence="7">
    <location>
        <begin position="359"/>
        <end position="373"/>
    </location>
</feature>
<dbReference type="Pfam" id="PF23368">
    <property type="entry name" value="DUF7092"/>
    <property type="match status" value="1"/>
</dbReference>
<keyword evidence="1 6" id="KW-0645">Protease</keyword>
<evidence type="ECO:0000256" key="4">
    <source>
        <dbReference type="ARBA" id="ARBA00022833"/>
    </source>
</evidence>
<evidence type="ECO:0000313" key="12">
    <source>
        <dbReference type="Proteomes" id="UP001404845"/>
    </source>
</evidence>
<protein>
    <submittedName>
        <fullName evidence="11">M48 family metallopeptidase</fullName>
    </submittedName>
</protein>
<feature type="domain" description="Peptidase M48" evidence="9">
    <location>
        <begin position="161"/>
        <end position="332"/>
    </location>
</feature>
<evidence type="ECO:0000256" key="7">
    <source>
        <dbReference type="SAM" id="MobiDB-lite"/>
    </source>
</evidence>
<proteinExistence type="inferred from homology"/>
<reference evidence="11 12" key="1">
    <citation type="journal article" date="2023" name="PLoS ONE">
        <title>Complete genome assembly of Hawai'i environmental nontuberculous mycobacteria reveals unexpected co-isolation with methylobacteria.</title>
        <authorList>
            <person name="Hendrix J."/>
            <person name="Epperson L.E."/>
            <person name="Tong E.I."/>
            <person name="Chan Y.L."/>
            <person name="Hasan N.A."/>
            <person name="Dawrs S.N."/>
            <person name="Norton G.J."/>
            <person name="Virdi R."/>
            <person name="Crooks J.L."/>
            <person name="Chan E.D."/>
            <person name="Honda J.R."/>
            <person name="Strong M."/>
        </authorList>
    </citation>
    <scope>NUCLEOTIDE SEQUENCE [LARGE SCALE GENOMIC DNA]</scope>
    <source>
        <strain evidence="11 12">NJH_HI01</strain>
    </source>
</reference>
<feature type="domain" description="DUF7092" evidence="10">
    <location>
        <begin position="6"/>
        <end position="80"/>
    </location>
</feature>
<keyword evidence="8" id="KW-1133">Transmembrane helix</keyword>
<keyword evidence="12" id="KW-1185">Reference proteome</keyword>
<dbReference type="InterPro" id="IPR001915">
    <property type="entry name" value="Peptidase_M48"/>
</dbReference>
<sequence>MEAITTTGTFFDGISARPRPVTLRLTFRLDIVGEDVARDWSLLDLRAADAAAPLMRVNHAQGPESVEFADEAFAQALMARCPDLNRTEGGSGVTRLVLWSIAAGLSVLLTAIYGVPAASGLLAPLVPQAIEAQLGRSVDGQIVTLLDDPPLCNEAAGRAVLDRLTARLSEGMALPVAPQVSVRRHKIANALALPGGRVILLSDIIAKARNGDELAGILAHEFGHVAARDPMRSVITAGGTSFLLSLVLGDLTGSTVLVTVGQAAISAGYSRDAERAADAYAVAAVKRAGGDGAALAAILERITDADDEKPDGISFLRSHPFTAERAARIRSLAGEKPTGSGILSEAEWKSLQGLCPEPAKPEKAKPEKTRPNDGKSPTPTEKL</sequence>
<dbReference type="InterPro" id="IPR055518">
    <property type="entry name" value="DUF7092"/>
</dbReference>
<evidence type="ECO:0000259" key="10">
    <source>
        <dbReference type="Pfam" id="PF23368"/>
    </source>
</evidence>
<dbReference type="Proteomes" id="UP001404845">
    <property type="component" value="Unassembled WGS sequence"/>
</dbReference>
<evidence type="ECO:0000256" key="5">
    <source>
        <dbReference type="ARBA" id="ARBA00023049"/>
    </source>
</evidence>
<keyword evidence="4 6" id="KW-0862">Zinc</keyword>
<evidence type="ECO:0000256" key="8">
    <source>
        <dbReference type="SAM" id="Phobius"/>
    </source>
</evidence>
<feature type="region of interest" description="Disordered" evidence="7">
    <location>
        <begin position="333"/>
        <end position="383"/>
    </location>
</feature>
<comment type="cofactor">
    <cofactor evidence="6">
        <name>Zn(2+)</name>
        <dbReference type="ChEBI" id="CHEBI:29105"/>
    </cofactor>
    <text evidence="6">Binds 1 zinc ion per subunit.</text>
</comment>
<evidence type="ECO:0000259" key="9">
    <source>
        <dbReference type="Pfam" id="PF01435"/>
    </source>
</evidence>
<dbReference type="Gene3D" id="3.30.2010.10">
    <property type="entry name" value="Metalloproteases ('zincins'), catalytic domain"/>
    <property type="match status" value="1"/>
</dbReference>
<dbReference type="Pfam" id="PF01435">
    <property type="entry name" value="Peptidase_M48"/>
    <property type="match status" value="1"/>
</dbReference>
<dbReference type="CDD" id="cd07332">
    <property type="entry name" value="M48C_Oma1_like"/>
    <property type="match status" value="1"/>
</dbReference>
<keyword evidence="8" id="KW-0812">Transmembrane</keyword>
<evidence type="ECO:0000256" key="3">
    <source>
        <dbReference type="ARBA" id="ARBA00022801"/>
    </source>
</evidence>
<comment type="caution">
    <text evidence="11">The sequence shown here is derived from an EMBL/GenBank/DDBJ whole genome shotgun (WGS) entry which is preliminary data.</text>
</comment>
<comment type="similarity">
    <text evidence="6">Belongs to the peptidase M48 family.</text>
</comment>
<feature type="transmembrane region" description="Helical" evidence="8">
    <location>
        <begin position="96"/>
        <end position="115"/>
    </location>
</feature>
<dbReference type="PANTHER" id="PTHR22726">
    <property type="entry name" value="METALLOENDOPEPTIDASE OMA1"/>
    <property type="match status" value="1"/>
</dbReference>
<accession>A0ABU9ZAZ2</accession>
<organism evidence="11 12">
    <name type="scientific">Methylorubrum rhodesianum</name>
    <dbReference type="NCBI Taxonomy" id="29427"/>
    <lineage>
        <taxon>Bacteria</taxon>
        <taxon>Pseudomonadati</taxon>
        <taxon>Pseudomonadota</taxon>
        <taxon>Alphaproteobacteria</taxon>
        <taxon>Hyphomicrobiales</taxon>
        <taxon>Methylobacteriaceae</taxon>
        <taxon>Methylorubrum</taxon>
    </lineage>
</organism>
<evidence type="ECO:0000256" key="1">
    <source>
        <dbReference type="ARBA" id="ARBA00022670"/>
    </source>
</evidence>
<keyword evidence="3 6" id="KW-0378">Hydrolase</keyword>
<evidence type="ECO:0000313" key="11">
    <source>
        <dbReference type="EMBL" id="MEN3228448.1"/>
    </source>
</evidence>
<gene>
    <name evidence="11" type="ORF">PUR21_12530</name>
</gene>